<dbReference type="OrthoDB" id="5813172at2759"/>
<dbReference type="GO" id="GO:0009653">
    <property type="term" value="P:anatomical structure morphogenesis"/>
    <property type="evidence" value="ECO:0007669"/>
    <property type="project" value="TreeGrafter"/>
</dbReference>
<dbReference type="PANTHER" id="PTHR23312">
    <property type="entry name" value="ARMC5 ARMADILLO REPEAT-CONTAINING -RELATED"/>
    <property type="match status" value="1"/>
</dbReference>
<dbReference type="AlphaFoldDB" id="A0A016UQ04"/>
<gene>
    <name evidence="2" type="primary">Acey_s0032.g2609</name>
    <name evidence="2" type="synonym">Acey-T28F4.6</name>
    <name evidence="2" type="ORF">Y032_0032g2609</name>
</gene>
<feature type="region of interest" description="Disordered" evidence="1">
    <location>
        <begin position="52"/>
        <end position="85"/>
    </location>
</feature>
<sequence>MSRVVKQILDCPNTGWALDVFFHPALRYSSVYFRKSSSTLSIKMEAKRIKLDPDDENSRDSLSQVSVSSAESVPSPTETTIDQLRSTDPETIEKALLRLKASLRNKTTIEQFMDAKSLQKFYAVVDILVRAATDITNKTPPWLSILKESISLIANCCNYSITACLKMTAPRVAFTHIAVRVFESGSLQQDCKTSMARLVANMCTHKESAMCIASNPSLVDRLVLLLESDDRSSTQALRAIRGLIACTYIKVWPSSFISIHYGLFSCVKILNWAHELSGAAADLS</sequence>
<keyword evidence="3" id="KW-1185">Reference proteome</keyword>
<dbReference type="EMBL" id="JARK01001368">
    <property type="protein sequence ID" value="EYC17001.1"/>
    <property type="molecule type" value="Genomic_DNA"/>
</dbReference>
<accession>A0A016UQ04</accession>
<evidence type="ECO:0000256" key="1">
    <source>
        <dbReference type="SAM" id="MobiDB-lite"/>
    </source>
</evidence>
<evidence type="ECO:0000313" key="2">
    <source>
        <dbReference type="EMBL" id="EYC17001.1"/>
    </source>
</evidence>
<dbReference type="PANTHER" id="PTHR23312:SF8">
    <property type="entry name" value="ARMADILLO REPEAT-CONTAINING PROTEIN 5"/>
    <property type="match status" value="1"/>
</dbReference>
<organism evidence="2 3">
    <name type="scientific">Ancylostoma ceylanicum</name>
    <dbReference type="NCBI Taxonomy" id="53326"/>
    <lineage>
        <taxon>Eukaryota</taxon>
        <taxon>Metazoa</taxon>
        <taxon>Ecdysozoa</taxon>
        <taxon>Nematoda</taxon>
        <taxon>Chromadorea</taxon>
        <taxon>Rhabditida</taxon>
        <taxon>Rhabditina</taxon>
        <taxon>Rhabditomorpha</taxon>
        <taxon>Strongyloidea</taxon>
        <taxon>Ancylostomatidae</taxon>
        <taxon>Ancylostomatinae</taxon>
        <taxon>Ancylostoma</taxon>
    </lineage>
</organism>
<feature type="compositionally biased region" description="Low complexity" evidence="1">
    <location>
        <begin position="60"/>
        <end position="75"/>
    </location>
</feature>
<dbReference type="GO" id="GO:0005829">
    <property type="term" value="C:cytosol"/>
    <property type="evidence" value="ECO:0007669"/>
    <property type="project" value="TreeGrafter"/>
</dbReference>
<comment type="caution">
    <text evidence="2">The sequence shown here is derived from an EMBL/GenBank/DDBJ whole genome shotgun (WGS) entry which is preliminary data.</text>
</comment>
<dbReference type="Proteomes" id="UP000024635">
    <property type="component" value="Unassembled WGS sequence"/>
</dbReference>
<name>A0A016UQ04_9BILA</name>
<dbReference type="InterPro" id="IPR011989">
    <property type="entry name" value="ARM-like"/>
</dbReference>
<dbReference type="Gene3D" id="1.25.10.10">
    <property type="entry name" value="Leucine-rich Repeat Variant"/>
    <property type="match status" value="1"/>
</dbReference>
<dbReference type="SUPFAM" id="SSF48371">
    <property type="entry name" value="ARM repeat"/>
    <property type="match status" value="1"/>
</dbReference>
<protein>
    <recommendedName>
        <fullName evidence="4">PUL domain-containing protein</fullName>
    </recommendedName>
</protein>
<proteinExistence type="predicted"/>
<reference evidence="3" key="1">
    <citation type="journal article" date="2015" name="Nat. Genet.">
        <title>The genome and transcriptome of the zoonotic hookworm Ancylostoma ceylanicum identify infection-specific gene families.</title>
        <authorList>
            <person name="Schwarz E.M."/>
            <person name="Hu Y."/>
            <person name="Antoshechkin I."/>
            <person name="Miller M.M."/>
            <person name="Sternberg P.W."/>
            <person name="Aroian R.V."/>
        </authorList>
    </citation>
    <scope>NUCLEOTIDE SEQUENCE</scope>
    <source>
        <strain evidence="3">HY135</strain>
    </source>
</reference>
<dbReference type="InterPro" id="IPR016024">
    <property type="entry name" value="ARM-type_fold"/>
</dbReference>
<evidence type="ECO:0008006" key="4">
    <source>
        <dbReference type="Google" id="ProtNLM"/>
    </source>
</evidence>
<evidence type="ECO:0000313" key="3">
    <source>
        <dbReference type="Proteomes" id="UP000024635"/>
    </source>
</evidence>